<dbReference type="GO" id="GO:0046872">
    <property type="term" value="F:metal ion binding"/>
    <property type="evidence" value="ECO:0007669"/>
    <property type="project" value="UniProtKB-KW"/>
</dbReference>
<dbReference type="InterPro" id="IPR023192">
    <property type="entry name" value="TGS-like_dom_sf"/>
</dbReference>
<comment type="cofactor">
    <cofactor evidence="1">
        <name>Mg(2+)</name>
        <dbReference type="ChEBI" id="CHEBI:18420"/>
    </cofactor>
</comment>
<dbReference type="PRINTS" id="PR00326">
    <property type="entry name" value="GTP1OBG"/>
</dbReference>
<dbReference type="Gene3D" id="3.10.20.30">
    <property type="match status" value="1"/>
</dbReference>
<evidence type="ECO:0000259" key="7">
    <source>
        <dbReference type="PROSITE" id="PS51710"/>
    </source>
</evidence>
<keyword evidence="2" id="KW-0479">Metal-binding</keyword>
<dbReference type="PIRSF" id="PIRSF006641">
    <property type="entry name" value="CHP00092"/>
    <property type="match status" value="1"/>
</dbReference>
<dbReference type="Gene3D" id="3.40.50.300">
    <property type="entry name" value="P-loop containing nucleotide triphosphate hydrolases"/>
    <property type="match status" value="1"/>
</dbReference>
<dbReference type="InterPro" id="IPR004095">
    <property type="entry name" value="TGS"/>
</dbReference>
<keyword evidence="5" id="KW-0460">Magnesium</keyword>
<reference evidence="9 10" key="1">
    <citation type="journal article" date="2022" name="ISME Commun">
        <title>Vulcanimicrobium alpinus gen. nov. sp. nov., the first cultivated representative of the candidate phylum 'Eremiobacterota', is a metabolically versatile aerobic anoxygenic phototroph.</title>
        <authorList>
            <person name="Yabe S."/>
            <person name="Muto K."/>
            <person name="Abe K."/>
            <person name="Yokota A."/>
            <person name="Staudigel H."/>
            <person name="Tebo B.M."/>
        </authorList>
    </citation>
    <scope>NUCLEOTIDE SEQUENCE [LARGE SCALE GENOMIC DNA]</scope>
    <source>
        <strain evidence="9 10">WC8-2</strain>
    </source>
</reference>
<dbReference type="Pfam" id="PF06071">
    <property type="entry name" value="YchF-GTPase_C"/>
    <property type="match status" value="1"/>
</dbReference>
<organism evidence="9 10">
    <name type="scientific">Vulcanimicrobium alpinum</name>
    <dbReference type="NCBI Taxonomy" id="3016050"/>
    <lineage>
        <taxon>Bacteria</taxon>
        <taxon>Bacillati</taxon>
        <taxon>Vulcanimicrobiota</taxon>
        <taxon>Vulcanimicrobiia</taxon>
        <taxon>Vulcanimicrobiales</taxon>
        <taxon>Vulcanimicrobiaceae</taxon>
        <taxon>Vulcanimicrobium</taxon>
    </lineage>
</organism>
<dbReference type="RefSeq" id="WP_317996451.1">
    <property type="nucleotide sequence ID" value="NZ_AP025523.1"/>
</dbReference>
<feature type="binding site" evidence="6">
    <location>
        <begin position="12"/>
        <end position="17"/>
    </location>
    <ligand>
        <name>ATP</name>
        <dbReference type="ChEBI" id="CHEBI:30616"/>
    </ligand>
</feature>
<name>A0AAN2C8X1_UNVUL</name>
<dbReference type="GO" id="GO:0043023">
    <property type="term" value="F:ribosomal large subunit binding"/>
    <property type="evidence" value="ECO:0007669"/>
    <property type="project" value="UniProtKB-UniRule"/>
</dbReference>
<dbReference type="InterPro" id="IPR027417">
    <property type="entry name" value="P-loop_NTPase"/>
</dbReference>
<sequence>MALSCGIVGLPNVGKSTIFNALTRSAQALAANYPFATIEPNVGEVPVPDPRLGVLAGLSSSEKIVPATMRFVDIAGLVRGAASGQGLGNAFLSHIRETDAIAMVVRAFHDDNVTHVEGGPDPLRDIEIIAIEMALADLASLQKKRDKLQREVRANPKEAPKLEALDRLIAALEAGRPARAFPPDSPEAAMARESFLLTAKPMLYVANVDESQIAEPGPMAQAVFAHAKAENSRAIAFNGKIESEFAGMSDDDVAMFRADYGITTGGLDRLIVEAYDLLGLMTFLTTGEKETRAWMIEKGTKAPQAAGKIHSDIERGFIRAECISYDDYVTYKTLDAIRSAGKLRSEGKDYVMQEGDVVEFRFNV</sequence>
<dbReference type="Gene3D" id="1.10.150.300">
    <property type="entry name" value="TGS-like domain"/>
    <property type="match status" value="1"/>
</dbReference>
<dbReference type="SUPFAM" id="SSF81271">
    <property type="entry name" value="TGS-like"/>
    <property type="match status" value="1"/>
</dbReference>
<comment type="function">
    <text evidence="6">ATPase that binds to both the 70S ribosome and the 50S ribosomal subunit in a nucleotide-independent manner.</text>
</comment>
<dbReference type="HAMAP" id="MF_00944">
    <property type="entry name" value="YchF_OLA1_ATPase"/>
    <property type="match status" value="1"/>
</dbReference>
<evidence type="ECO:0000256" key="4">
    <source>
        <dbReference type="ARBA" id="ARBA00022840"/>
    </source>
</evidence>
<dbReference type="AlphaFoldDB" id="A0AAN2C8X1"/>
<dbReference type="GO" id="GO:0005524">
    <property type="term" value="F:ATP binding"/>
    <property type="evidence" value="ECO:0007669"/>
    <property type="project" value="UniProtKB-UniRule"/>
</dbReference>
<evidence type="ECO:0000256" key="6">
    <source>
        <dbReference type="HAMAP-Rule" id="MF_00944"/>
    </source>
</evidence>
<dbReference type="InterPro" id="IPR041706">
    <property type="entry name" value="YchF_N"/>
</dbReference>
<keyword evidence="4 6" id="KW-0067">ATP-binding</keyword>
<dbReference type="InterPro" id="IPR006073">
    <property type="entry name" value="GTP-bd"/>
</dbReference>
<dbReference type="FunFam" id="1.10.150.300:FF:000001">
    <property type="entry name" value="Ribosome-binding ATPase YchF"/>
    <property type="match status" value="1"/>
</dbReference>
<gene>
    <name evidence="6 9" type="primary">ychF</name>
    <name evidence="9" type="ORF">WPS_06870</name>
</gene>
<dbReference type="InterPro" id="IPR013029">
    <property type="entry name" value="YchF_C"/>
</dbReference>
<dbReference type="KEGG" id="vab:WPS_06870"/>
<dbReference type="PANTHER" id="PTHR23305:SF18">
    <property type="entry name" value="OBG-TYPE G DOMAIN-CONTAINING PROTEIN"/>
    <property type="match status" value="1"/>
</dbReference>
<evidence type="ECO:0000259" key="8">
    <source>
        <dbReference type="PROSITE" id="PS51880"/>
    </source>
</evidence>
<keyword evidence="3 6" id="KW-0547">Nucleotide-binding</keyword>
<comment type="similarity">
    <text evidence="6">Belongs to the TRAFAC class OBG-HflX-like GTPase superfamily. OBG GTPase family. YchF/OLA1 subfamily.</text>
</comment>
<keyword evidence="10" id="KW-1185">Reference proteome</keyword>
<dbReference type="GO" id="GO:0005737">
    <property type="term" value="C:cytoplasm"/>
    <property type="evidence" value="ECO:0007669"/>
    <property type="project" value="TreeGrafter"/>
</dbReference>
<dbReference type="EMBL" id="AP025523">
    <property type="protein sequence ID" value="BDE05411.1"/>
    <property type="molecule type" value="Genomic_DNA"/>
</dbReference>
<accession>A0AAN2C8X1</accession>
<dbReference type="InterPro" id="IPR012676">
    <property type="entry name" value="TGS-like"/>
</dbReference>
<evidence type="ECO:0000256" key="1">
    <source>
        <dbReference type="ARBA" id="ARBA00001946"/>
    </source>
</evidence>
<dbReference type="PANTHER" id="PTHR23305">
    <property type="entry name" value="OBG GTPASE FAMILY"/>
    <property type="match status" value="1"/>
</dbReference>
<dbReference type="CDD" id="cd01900">
    <property type="entry name" value="YchF"/>
    <property type="match status" value="1"/>
</dbReference>
<dbReference type="Pfam" id="PF01926">
    <property type="entry name" value="MMR_HSR1"/>
    <property type="match status" value="1"/>
</dbReference>
<feature type="domain" description="TGS" evidence="8">
    <location>
        <begin position="279"/>
        <end position="362"/>
    </location>
</feature>
<proteinExistence type="inferred from homology"/>
<dbReference type="InterPro" id="IPR031167">
    <property type="entry name" value="G_OBG"/>
</dbReference>
<dbReference type="SUPFAM" id="SSF52540">
    <property type="entry name" value="P-loop containing nucleoside triphosphate hydrolases"/>
    <property type="match status" value="1"/>
</dbReference>
<dbReference type="GO" id="GO:0016887">
    <property type="term" value="F:ATP hydrolysis activity"/>
    <property type="evidence" value="ECO:0007669"/>
    <property type="project" value="UniProtKB-UniRule"/>
</dbReference>
<evidence type="ECO:0000256" key="5">
    <source>
        <dbReference type="ARBA" id="ARBA00022842"/>
    </source>
</evidence>
<dbReference type="CDD" id="cd04867">
    <property type="entry name" value="TGS_YchF_OLA1"/>
    <property type="match status" value="1"/>
</dbReference>
<dbReference type="InterPro" id="IPR012675">
    <property type="entry name" value="Beta-grasp_dom_sf"/>
</dbReference>
<dbReference type="GO" id="GO:0005525">
    <property type="term" value="F:GTP binding"/>
    <property type="evidence" value="ECO:0007669"/>
    <property type="project" value="InterPro"/>
</dbReference>
<dbReference type="NCBIfam" id="TIGR00092">
    <property type="entry name" value="redox-regulated ATPase YchF"/>
    <property type="match status" value="1"/>
</dbReference>
<evidence type="ECO:0000256" key="2">
    <source>
        <dbReference type="ARBA" id="ARBA00022723"/>
    </source>
</evidence>
<feature type="domain" description="OBG-type G" evidence="7">
    <location>
        <begin position="3"/>
        <end position="257"/>
    </location>
</feature>
<evidence type="ECO:0000256" key="3">
    <source>
        <dbReference type="ARBA" id="ARBA00022741"/>
    </source>
</evidence>
<dbReference type="FunFam" id="3.10.20.30:FF:000001">
    <property type="entry name" value="Ribosome-binding ATPase YchF"/>
    <property type="match status" value="1"/>
</dbReference>
<dbReference type="InterPro" id="IPR004396">
    <property type="entry name" value="ATPase_YchF/OLA1"/>
</dbReference>
<protein>
    <recommendedName>
        <fullName evidence="6">Ribosome-binding ATPase YchF</fullName>
    </recommendedName>
</protein>
<dbReference type="PROSITE" id="PS51710">
    <property type="entry name" value="G_OBG"/>
    <property type="match status" value="1"/>
</dbReference>
<evidence type="ECO:0000313" key="10">
    <source>
        <dbReference type="Proteomes" id="UP001317532"/>
    </source>
</evidence>
<dbReference type="PROSITE" id="PS51880">
    <property type="entry name" value="TGS"/>
    <property type="match status" value="1"/>
</dbReference>
<dbReference type="Proteomes" id="UP001317532">
    <property type="component" value="Chromosome"/>
</dbReference>
<evidence type="ECO:0000313" key="9">
    <source>
        <dbReference type="EMBL" id="BDE05411.1"/>
    </source>
</evidence>